<accession>A0A521FQ09</accession>
<dbReference type="PROSITE" id="PS50043">
    <property type="entry name" value="HTH_LUXR_2"/>
    <property type="match status" value="1"/>
</dbReference>
<dbReference type="AlphaFoldDB" id="A0A521FQ09"/>
<dbReference type="InterPro" id="IPR000792">
    <property type="entry name" value="Tscrpt_reg_LuxR_C"/>
</dbReference>
<evidence type="ECO:0000313" key="5">
    <source>
        <dbReference type="EMBL" id="SMO98268.1"/>
    </source>
</evidence>
<reference evidence="5 6" key="1">
    <citation type="submission" date="2017-05" db="EMBL/GenBank/DDBJ databases">
        <authorList>
            <person name="Varghese N."/>
            <person name="Submissions S."/>
        </authorList>
    </citation>
    <scope>NUCLEOTIDE SEQUENCE [LARGE SCALE GENOMIC DNA]</scope>
    <source>
        <strain evidence="5 6">DSM 19036</strain>
    </source>
</reference>
<evidence type="ECO:0000259" key="4">
    <source>
        <dbReference type="PROSITE" id="PS50043"/>
    </source>
</evidence>
<proteinExistence type="predicted"/>
<organism evidence="5 6">
    <name type="scientific">Pedobacter westerhofensis</name>
    <dbReference type="NCBI Taxonomy" id="425512"/>
    <lineage>
        <taxon>Bacteria</taxon>
        <taxon>Pseudomonadati</taxon>
        <taxon>Bacteroidota</taxon>
        <taxon>Sphingobacteriia</taxon>
        <taxon>Sphingobacteriales</taxon>
        <taxon>Sphingobacteriaceae</taxon>
        <taxon>Pedobacter</taxon>
    </lineage>
</organism>
<dbReference type="Proteomes" id="UP000320300">
    <property type="component" value="Unassembled WGS sequence"/>
</dbReference>
<protein>
    <submittedName>
        <fullName evidence="5">Regulatory protein, luxR family</fullName>
    </submittedName>
</protein>
<keyword evidence="3" id="KW-0804">Transcription</keyword>
<evidence type="ECO:0000256" key="2">
    <source>
        <dbReference type="ARBA" id="ARBA00023125"/>
    </source>
</evidence>
<dbReference type="PRINTS" id="PR00038">
    <property type="entry name" value="HTHLUXR"/>
</dbReference>
<keyword evidence="6" id="KW-1185">Reference proteome</keyword>
<dbReference type="InterPro" id="IPR036388">
    <property type="entry name" value="WH-like_DNA-bd_sf"/>
</dbReference>
<evidence type="ECO:0000256" key="1">
    <source>
        <dbReference type="ARBA" id="ARBA00023015"/>
    </source>
</evidence>
<dbReference type="GO" id="GO:0006355">
    <property type="term" value="P:regulation of DNA-templated transcription"/>
    <property type="evidence" value="ECO:0007669"/>
    <property type="project" value="InterPro"/>
</dbReference>
<feature type="domain" description="HTH luxR-type" evidence="4">
    <location>
        <begin position="160"/>
        <end position="225"/>
    </location>
</feature>
<dbReference type="CDD" id="cd06170">
    <property type="entry name" value="LuxR_C_like"/>
    <property type="match status" value="1"/>
</dbReference>
<dbReference type="Gene3D" id="1.10.10.10">
    <property type="entry name" value="Winged helix-like DNA-binding domain superfamily/Winged helix DNA-binding domain"/>
    <property type="match status" value="1"/>
</dbReference>
<name>A0A521FQ09_9SPHI</name>
<dbReference type="Pfam" id="PF00196">
    <property type="entry name" value="GerE"/>
    <property type="match status" value="1"/>
</dbReference>
<gene>
    <name evidence="5" type="ORF">SAMN06265348_11615</name>
</gene>
<dbReference type="SUPFAM" id="SSF46894">
    <property type="entry name" value="C-terminal effector domain of the bipartite response regulators"/>
    <property type="match status" value="1"/>
</dbReference>
<dbReference type="OrthoDB" id="965844at2"/>
<evidence type="ECO:0000313" key="6">
    <source>
        <dbReference type="Proteomes" id="UP000320300"/>
    </source>
</evidence>
<evidence type="ECO:0000256" key="3">
    <source>
        <dbReference type="ARBA" id="ARBA00023163"/>
    </source>
</evidence>
<dbReference type="SMART" id="SM00421">
    <property type="entry name" value="HTH_LUXR"/>
    <property type="match status" value="1"/>
</dbReference>
<keyword evidence="2" id="KW-0238">DNA-binding</keyword>
<dbReference type="PANTHER" id="PTHR44688">
    <property type="entry name" value="DNA-BINDING TRANSCRIPTIONAL ACTIVATOR DEVR_DOSR"/>
    <property type="match status" value="1"/>
</dbReference>
<dbReference type="InterPro" id="IPR016032">
    <property type="entry name" value="Sig_transdc_resp-reg_C-effctor"/>
</dbReference>
<dbReference type="GO" id="GO:0003677">
    <property type="term" value="F:DNA binding"/>
    <property type="evidence" value="ECO:0007669"/>
    <property type="project" value="UniProtKB-KW"/>
</dbReference>
<keyword evidence="1" id="KW-0805">Transcription regulation</keyword>
<sequence>MLMERSHSSNSFEHRLTNIKKIADDLPAALIIHRADTLEIVYMNSTGLETLGTTLEKLQELGPEQYYVKYFNTEDSDEYVPKLMHIIKTNTNEQISYFQQVKTPLNEEWQLYVSNTKVFASNDAGEVTHVITVAGMLDPVHHITKKVSRLMDEISFLRQNNLLFSRLTKREVQVLKCMAMAMNSGEISEKLFISVATADTHRRNVRNKLGLKNNYDAVRFAQAYNLV</sequence>
<dbReference type="PANTHER" id="PTHR44688:SF16">
    <property type="entry name" value="DNA-BINDING TRANSCRIPTIONAL ACTIVATOR DEVR_DOSR"/>
    <property type="match status" value="1"/>
</dbReference>
<dbReference type="EMBL" id="FXTN01000016">
    <property type="protein sequence ID" value="SMO98268.1"/>
    <property type="molecule type" value="Genomic_DNA"/>
</dbReference>